<evidence type="ECO:0000313" key="6">
    <source>
        <dbReference type="Proteomes" id="UP000515163"/>
    </source>
</evidence>
<evidence type="ECO:0000256" key="3">
    <source>
        <dbReference type="ARBA" id="ARBA00023180"/>
    </source>
</evidence>
<dbReference type="Gene3D" id="3.30.60.30">
    <property type="match status" value="1"/>
</dbReference>
<evidence type="ECO:0000256" key="1">
    <source>
        <dbReference type="ARBA" id="ARBA00022729"/>
    </source>
</evidence>
<dbReference type="Gene3D" id="2.60.40.2080">
    <property type="match status" value="1"/>
</dbReference>
<dbReference type="InterPro" id="IPR036058">
    <property type="entry name" value="Kazal_dom_sf"/>
</dbReference>
<gene>
    <name evidence="7" type="primary">LOC116295464</name>
</gene>
<dbReference type="GO" id="GO:0005518">
    <property type="term" value="F:collagen binding"/>
    <property type="evidence" value="ECO:0007669"/>
    <property type="project" value="TreeGrafter"/>
</dbReference>
<dbReference type="KEGG" id="aten:116295464"/>
<keyword evidence="2" id="KW-1015">Disulfide bond</keyword>
<dbReference type="PANTHER" id="PTHR13866:SF29">
    <property type="entry name" value="FOLLISTATIN"/>
    <property type="match status" value="1"/>
</dbReference>
<protein>
    <submittedName>
        <fullName evidence="7">Uncharacterized protein LOC116295464</fullName>
    </submittedName>
</protein>
<feature type="signal peptide" evidence="4">
    <location>
        <begin position="1"/>
        <end position="19"/>
    </location>
</feature>
<organism evidence="6 7">
    <name type="scientific">Actinia tenebrosa</name>
    <name type="common">Australian red waratah sea anemone</name>
    <dbReference type="NCBI Taxonomy" id="6105"/>
    <lineage>
        <taxon>Eukaryota</taxon>
        <taxon>Metazoa</taxon>
        <taxon>Cnidaria</taxon>
        <taxon>Anthozoa</taxon>
        <taxon>Hexacorallia</taxon>
        <taxon>Actiniaria</taxon>
        <taxon>Actiniidae</taxon>
        <taxon>Actinia</taxon>
    </lineage>
</organism>
<accession>A0A6P8HUT7</accession>
<keyword evidence="6" id="KW-1185">Reference proteome</keyword>
<evidence type="ECO:0000256" key="4">
    <source>
        <dbReference type="SAM" id="SignalP"/>
    </source>
</evidence>
<keyword evidence="3" id="KW-0325">Glycoprotein</keyword>
<proteinExistence type="predicted"/>
<dbReference type="InParanoid" id="A0A6P8HUT7"/>
<sequence>MKFICTILVFLGLASMGHSMLYGRGVFLVSSPTDFLCKAFSFDQAFTSGPVQVQLALHMNEPNAFTYEAAVSWVEEVTFSGFTACVAASGPISGDRTVSLQWMAYSSAPGGGFGQQTIQTWVAGTKCVTVDFAAAGVTFAKAPFIYVTSVHSITRNKHDAASIWAEDVTIYDFMICLRELKNFDGEHKQFTVNWLAQETPPTGWTVGIENAVKLPNTSPLTSNTHYSFCQTYSQDFYSEPVMITTAKHFSDTNNPNTIYPKNNAITEWVEEVTTTQFTVCMKDIQSIASHHDPVTISYLAIGYLDPCIPVECTHYSFCKAFGPKDARCICKDKCPTFENLQCGSDGNTYTNMCYYEKYICNTRKNVTIVHPGACYAFILHHGRVTLDLSTTDVQCKLVAYKTQNFKVDRTVHVQVSVNYHNGPTNFVHDAAVVWAEKINAYNFTLCALKAGRNDRATPDNGITFVDYMAYQGAPNGAVAGELVLTNWWEGTTCQTVVLPSGKFTGVPNALVSSEHMVVGQKHDAATIWLEDTKTDQLKVCLRELQDFDGLHKDIHVNWIAYENLPAEMNTEKLVIDFPNINLPNTADNFAYCQTVAFNGNYTTTPTVIITALHRSSALAHLIPEYNSISAWAEFITITQFRVCLKELHAPNGYDPVVVTALAIGEFVESRVACVTCHVIA</sequence>
<dbReference type="Proteomes" id="UP000515163">
    <property type="component" value="Unplaced"/>
</dbReference>
<keyword evidence="1 4" id="KW-0732">Signal</keyword>
<dbReference type="SMART" id="SM00280">
    <property type="entry name" value="KAZAL"/>
    <property type="match status" value="1"/>
</dbReference>
<dbReference type="SUPFAM" id="SSF100895">
    <property type="entry name" value="Kazal-type serine protease inhibitors"/>
    <property type="match status" value="1"/>
</dbReference>
<dbReference type="GeneID" id="116295464"/>
<dbReference type="Pfam" id="PF07648">
    <property type="entry name" value="Kazal_2"/>
    <property type="match status" value="1"/>
</dbReference>
<dbReference type="OrthoDB" id="10029006at2759"/>
<evidence type="ECO:0000259" key="5">
    <source>
        <dbReference type="PROSITE" id="PS51465"/>
    </source>
</evidence>
<dbReference type="RefSeq" id="XP_031559136.1">
    <property type="nucleotide sequence ID" value="XM_031703276.1"/>
</dbReference>
<dbReference type="AlphaFoldDB" id="A0A6P8HUT7"/>
<feature type="chain" id="PRO_5028416291" evidence="4">
    <location>
        <begin position="20"/>
        <end position="680"/>
    </location>
</feature>
<dbReference type="InterPro" id="IPR037221">
    <property type="entry name" value="H-type_lectin_dom_sf"/>
</dbReference>
<dbReference type="FunFam" id="3.30.60.30:FF:000112">
    <property type="entry name" value="Predicted protein"/>
    <property type="match status" value="1"/>
</dbReference>
<evidence type="ECO:0000313" key="7">
    <source>
        <dbReference type="RefSeq" id="XP_031559136.1"/>
    </source>
</evidence>
<dbReference type="CDD" id="cd00104">
    <property type="entry name" value="KAZAL_FS"/>
    <property type="match status" value="1"/>
</dbReference>
<reference evidence="7" key="1">
    <citation type="submission" date="2025-08" db="UniProtKB">
        <authorList>
            <consortium name="RefSeq"/>
        </authorList>
    </citation>
    <scope>IDENTIFICATION</scope>
    <source>
        <tissue evidence="7">Tentacle</tissue>
    </source>
</reference>
<dbReference type="GO" id="GO:0005615">
    <property type="term" value="C:extracellular space"/>
    <property type="evidence" value="ECO:0007669"/>
    <property type="project" value="TreeGrafter"/>
</dbReference>
<feature type="domain" description="Kazal-like" evidence="5">
    <location>
        <begin position="329"/>
        <end position="376"/>
    </location>
</feature>
<dbReference type="GO" id="GO:0005509">
    <property type="term" value="F:calcium ion binding"/>
    <property type="evidence" value="ECO:0007669"/>
    <property type="project" value="TreeGrafter"/>
</dbReference>
<name>A0A6P8HUT7_ACTTE</name>
<dbReference type="GO" id="GO:0050840">
    <property type="term" value="F:extracellular matrix binding"/>
    <property type="evidence" value="ECO:0007669"/>
    <property type="project" value="TreeGrafter"/>
</dbReference>
<dbReference type="PROSITE" id="PS51465">
    <property type="entry name" value="KAZAL_2"/>
    <property type="match status" value="1"/>
</dbReference>
<dbReference type="PANTHER" id="PTHR13866">
    <property type="entry name" value="SPARC OSTEONECTIN"/>
    <property type="match status" value="1"/>
</dbReference>
<dbReference type="InterPro" id="IPR002350">
    <property type="entry name" value="Kazal_dom"/>
</dbReference>
<evidence type="ECO:0000256" key="2">
    <source>
        <dbReference type="ARBA" id="ARBA00023157"/>
    </source>
</evidence>